<feature type="repeat" description="PPR" evidence="2">
    <location>
        <begin position="227"/>
        <end position="257"/>
    </location>
</feature>
<dbReference type="InterPro" id="IPR011990">
    <property type="entry name" value="TPR-like_helical_dom_sf"/>
</dbReference>
<feature type="repeat" description="PPR" evidence="2">
    <location>
        <begin position="126"/>
        <end position="160"/>
    </location>
</feature>
<dbReference type="GO" id="GO:0009451">
    <property type="term" value="P:RNA modification"/>
    <property type="evidence" value="ECO:0007669"/>
    <property type="project" value="InterPro"/>
</dbReference>
<evidence type="ECO:0000313" key="4">
    <source>
        <dbReference type="Proteomes" id="UP001443914"/>
    </source>
</evidence>
<dbReference type="Proteomes" id="UP001443914">
    <property type="component" value="Unassembled WGS sequence"/>
</dbReference>
<dbReference type="SUPFAM" id="SSF48452">
    <property type="entry name" value="TPR-like"/>
    <property type="match status" value="1"/>
</dbReference>
<dbReference type="InterPro" id="IPR002885">
    <property type="entry name" value="PPR_rpt"/>
</dbReference>
<evidence type="ECO:0000313" key="3">
    <source>
        <dbReference type="EMBL" id="KAK9666819.1"/>
    </source>
</evidence>
<dbReference type="Pfam" id="PF01535">
    <property type="entry name" value="PPR"/>
    <property type="match status" value="5"/>
</dbReference>
<reference evidence="3" key="1">
    <citation type="submission" date="2024-03" db="EMBL/GenBank/DDBJ databases">
        <title>WGS assembly of Saponaria officinalis var. Norfolk2.</title>
        <authorList>
            <person name="Jenkins J."/>
            <person name="Shu S."/>
            <person name="Grimwood J."/>
            <person name="Barry K."/>
            <person name="Goodstein D."/>
            <person name="Schmutz J."/>
            <person name="Leebens-Mack J."/>
            <person name="Osbourn A."/>
        </authorList>
    </citation>
    <scope>NUCLEOTIDE SEQUENCE [LARGE SCALE GENOMIC DNA]</scope>
    <source>
        <strain evidence="3">JIC</strain>
    </source>
</reference>
<dbReference type="PANTHER" id="PTHR47926:SF465">
    <property type="entry name" value="PENTATRICOPEPTIDE REPEAT (PPR-LIKE) SUPERFAMILY PROTEIN"/>
    <property type="match status" value="1"/>
</dbReference>
<dbReference type="AlphaFoldDB" id="A0AAW1H0C8"/>
<feature type="repeat" description="PPR" evidence="2">
    <location>
        <begin position="258"/>
        <end position="288"/>
    </location>
</feature>
<feature type="repeat" description="PPR" evidence="2">
    <location>
        <begin position="324"/>
        <end position="358"/>
    </location>
</feature>
<accession>A0AAW1H0C8</accession>
<feature type="repeat" description="PPR" evidence="2">
    <location>
        <begin position="289"/>
        <end position="323"/>
    </location>
</feature>
<keyword evidence="1" id="KW-0677">Repeat</keyword>
<dbReference type="PANTHER" id="PTHR47926">
    <property type="entry name" value="PENTATRICOPEPTIDE REPEAT-CONTAINING PROTEIN"/>
    <property type="match status" value="1"/>
</dbReference>
<evidence type="ECO:0000256" key="2">
    <source>
        <dbReference type="PROSITE-ProRule" id="PRU00708"/>
    </source>
</evidence>
<dbReference type="NCBIfam" id="TIGR00756">
    <property type="entry name" value="PPR"/>
    <property type="match status" value="6"/>
</dbReference>
<dbReference type="Pfam" id="PF13041">
    <property type="entry name" value="PPR_2"/>
    <property type="match status" value="2"/>
</dbReference>
<dbReference type="InterPro" id="IPR046848">
    <property type="entry name" value="E_motif"/>
</dbReference>
<protein>
    <recommendedName>
        <fullName evidence="5">Pentatricopeptide repeat-containing protein</fullName>
    </recommendedName>
</protein>
<dbReference type="Gene3D" id="1.25.40.10">
    <property type="entry name" value="Tetratricopeptide repeat domain"/>
    <property type="match status" value="4"/>
</dbReference>
<proteinExistence type="predicted"/>
<evidence type="ECO:0000256" key="1">
    <source>
        <dbReference type="ARBA" id="ARBA00022737"/>
    </source>
</evidence>
<name>A0AAW1H0C8_SAPOF</name>
<gene>
    <name evidence="3" type="ORF">RND81_14G213300</name>
</gene>
<feature type="repeat" description="PPR" evidence="2">
    <location>
        <begin position="391"/>
        <end position="425"/>
    </location>
</feature>
<dbReference type="Pfam" id="PF20431">
    <property type="entry name" value="E_motif"/>
    <property type="match status" value="1"/>
</dbReference>
<dbReference type="FunFam" id="1.25.40.10:FF:000348">
    <property type="entry name" value="Pentatricopeptide repeat-containing protein chloroplastic"/>
    <property type="match status" value="1"/>
</dbReference>
<comment type="caution">
    <text evidence="3">The sequence shown here is derived from an EMBL/GenBank/DDBJ whole genome shotgun (WGS) entry which is preliminary data.</text>
</comment>
<dbReference type="FunFam" id="1.25.40.10:FF:000090">
    <property type="entry name" value="Pentatricopeptide repeat-containing protein, chloroplastic"/>
    <property type="match status" value="1"/>
</dbReference>
<sequence>MPKFFPPNHAFFSQFRSKFTKPNKHACVIDSLINLCNEGKLKEAVNSLNDLARKGIRLDENTLAFLLKECARTRSFREGKWVHLHLRYTGLKHPSILLSNYLMHFYFECGDHNSARQVFDKMSVRNLYSWNNALSGYAKLGMVDAAKRLFDKMSERDVVSWNTMVIGYAQCGRFNEALRFYREFRRDSVGYNSFSFAGVLTVGVKLKDLGLSRQVHCQVLAAGFLPSLILSSSILDAYAKCGEMKDARRLFSEMQVRDIPAWTSLISGYCKWGDMQLAREFFDLMPEKNPVSWTAMVSGYARNNLGRHALDVFRKMMLLSIRPDQFTFSSIISACANVASLKHGKQIHAYMLRTGFRPNTIVVSSLIDMYSKCGSLQLSRRVFLLMANKLDIMSWNPVLAALGQHGHGDETITLFDEMVRFGVKPNRVTFVIVLIACSHSGLVDQGLTFFKSMSDDYNVPPDVEHYACLVDLLGRAGCFDELMKQLEVMPCKDDDRISNALIGVCRIHENVEFGKQAAEQCIERDPLSYAPYLLLSSIHAASGNWESVEMTRQLMRQRCVRKEQASSWVETDKKVHNLPA</sequence>
<dbReference type="GO" id="GO:0003723">
    <property type="term" value="F:RNA binding"/>
    <property type="evidence" value="ECO:0007669"/>
    <property type="project" value="InterPro"/>
</dbReference>
<evidence type="ECO:0008006" key="5">
    <source>
        <dbReference type="Google" id="ProtNLM"/>
    </source>
</evidence>
<dbReference type="PROSITE" id="PS51375">
    <property type="entry name" value="PPR"/>
    <property type="match status" value="6"/>
</dbReference>
<organism evidence="3 4">
    <name type="scientific">Saponaria officinalis</name>
    <name type="common">Common soapwort</name>
    <name type="synonym">Lychnis saponaria</name>
    <dbReference type="NCBI Taxonomy" id="3572"/>
    <lineage>
        <taxon>Eukaryota</taxon>
        <taxon>Viridiplantae</taxon>
        <taxon>Streptophyta</taxon>
        <taxon>Embryophyta</taxon>
        <taxon>Tracheophyta</taxon>
        <taxon>Spermatophyta</taxon>
        <taxon>Magnoliopsida</taxon>
        <taxon>eudicotyledons</taxon>
        <taxon>Gunneridae</taxon>
        <taxon>Pentapetalae</taxon>
        <taxon>Caryophyllales</taxon>
        <taxon>Caryophyllaceae</taxon>
        <taxon>Caryophylleae</taxon>
        <taxon>Saponaria</taxon>
    </lineage>
</organism>
<keyword evidence="4" id="KW-1185">Reference proteome</keyword>
<dbReference type="InterPro" id="IPR046960">
    <property type="entry name" value="PPR_At4g14850-like_plant"/>
</dbReference>
<dbReference type="FunFam" id="1.25.40.10:FF:000442">
    <property type="entry name" value="Pentatricopeptide repeat-containing protein At3g49710"/>
    <property type="match status" value="1"/>
</dbReference>
<dbReference type="EMBL" id="JBDFQZ010000014">
    <property type="protein sequence ID" value="KAK9666819.1"/>
    <property type="molecule type" value="Genomic_DNA"/>
</dbReference>